<dbReference type="AlphaFoldDB" id="A0A1X7UC40"/>
<reference evidence="1" key="1">
    <citation type="submission" date="2017-05" db="UniProtKB">
        <authorList>
            <consortium name="EnsemblMetazoa"/>
        </authorList>
    </citation>
    <scope>IDENTIFICATION</scope>
</reference>
<sequence length="22" mass="2771">YMYTCLYTCVHVYKGMNMYQKM</sequence>
<name>A0A1X7UC40_AMPQE</name>
<accession>A0A1X7UC40</accession>
<organism evidence="1">
    <name type="scientific">Amphimedon queenslandica</name>
    <name type="common">Sponge</name>
    <dbReference type="NCBI Taxonomy" id="400682"/>
    <lineage>
        <taxon>Eukaryota</taxon>
        <taxon>Metazoa</taxon>
        <taxon>Porifera</taxon>
        <taxon>Demospongiae</taxon>
        <taxon>Heteroscleromorpha</taxon>
        <taxon>Haplosclerida</taxon>
        <taxon>Niphatidae</taxon>
        <taxon>Amphimedon</taxon>
    </lineage>
</organism>
<proteinExistence type="predicted"/>
<protein>
    <submittedName>
        <fullName evidence="1">Uncharacterized protein</fullName>
    </submittedName>
</protein>
<dbReference type="InParanoid" id="A0A1X7UC40"/>
<dbReference type="EnsemblMetazoa" id="Aqu2.1.25341_001">
    <property type="protein sequence ID" value="Aqu2.1.25341_001"/>
    <property type="gene ID" value="Aqu2.1.25341"/>
</dbReference>
<evidence type="ECO:0000313" key="1">
    <source>
        <dbReference type="EnsemblMetazoa" id="Aqu2.1.25341_001"/>
    </source>
</evidence>